<name>A0A3P3VSH2_9MICO</name>
<gene>
    <name evidence="1" type="ORF">EG850_11900</name>
</gene>
<dbReference type="RefSeq" id="WP_124973762.1">
    <property type="nucleotide sequence ID" value="NZ_RQVS01000019.1"/>
</dbReference>
<accession>A0A3P3VSH2</accession>
<dbReference type="OrthoDB" id="6624781at2"/>
<proteinExistence type="predicted"/>
<dbReference type="Proteomes" id="UP000274391">
    <property type="component" value="Unassembled WGS sequence"/>
</dbReference>
<dbReference type="AlphaFoldDB" id="A0A3P3VSH2"/>
<evidence type="ECO:0000313" key="1">
    <source>
        <dbReference type="EMBL" id="RRJ85741.1"/>
    </source>
</evidence>
<dbReference type="SUPFAM" id="SSF55961">
    <property type="entry name" value="Bet v1-like"/>
    <property type="match status" value="1"/>
</dbReference>
<dbReference type="EMBL" id="RQVS01000019">
    <property type="protein sequence ID" value="RRJ85741.1"/>
    <property type="molecule type" value="Genomic_DNA"/>
</dbReference>
<evidence type="ECO:0000313" key="2">
    <source>
        <dbReference type="Proteomes" id="UP000274391"/>
    </source>
</evidence>
<sequence length="188" mass="21418">MHDDNTEFERVSADSVHIEGRTLTVGRLIHAPAADIFELLADPDQQIDADGTEMIRSADEAAKPITAVGDEFTMNMYAESMGGDYRMVNLVTKFEEDRVIAWKPRQEGYDKPLGWQWTWELEPEDDDTTYVTLTYDWEEVTNEKFLEGKFPPFPVEAYTASLEALADAVEDDDLHDEWEDDGEALSDD</sequence>
<dbReference type="Gene3D" id="3.30.530.20">
    <property type="match status" value="1"/>
</dbReference>
<organism evidence="1 2">
    <name type="scientific">Gulosibacter macacae</name>
    <dbReference type="NCBI Taxonomy" id="2488791"/>
    <lineage>
        <taxon>Bacteria</taxon>
        <taxon>Bacillati</taxon>
        <taxon>Actinomycetota</taxon>
        <taxon>Actinomycetes</taxon>
        <taxon>Micrococcales</taxon>
        <taxon>Microbacteriaceae</taxon>
        <taxon>Gulosibacter</taxon>
    </lineage>
</organism>
<reference evidence="1 2" key="1">
    <citation type="submission" date="2018-11" db="EMBL/GenBank/DDBJ databases">
        <title>YIM 102482-1 draft genome.</title>
        <authorList>
            <person name="Li G."/>
            <person name="Jiang Y."/>
        </authorList>
    </citation>
    <scope>NUCLEOTIDE SEQUENCE [LARGE SCALE GENOMIC DNA]</scope>
    <source>
        <strain evidence="1 2">YIM 102482-1</strain>
    </source>
</reference>
<dbReference type="InterPro" id="IPR023393">
    <property type="entry name" value="START-like_dom_sf"/>
</dbReference>
<protein>
    <submittedName>
        <fullName evidence="1">Polyketide cyclase</fullName>
    </submittedName>
</protein>
<comment type="caution">
    <text evidence="1">The sequence shown here is derived from an EMBL/GenBank/DDBJ whole genome shotgun (WGS) entry which is preliminary data.</text>
</comment>
<keyword evidence="2" id="KW-1185">Reference proteome</keyword>